<feature type="compositionally biased region" description="Low complexity" evidence="1">
    <location>
        <begin position="1"/>
        <end position="16"/>
    </location>
</feature>
<feature type="region of interest" description="Disordered" evidence="1">
    <location>
        <begin position="56"/>
        <end position="170"/>
    </location>
</feature>
<dbReference type="AlphaFoldDB" id="A0AAD5RHW1"/>
<gene>
    <name evidence="2" type="ORF">MKZ38_007366</name>
</gene>
<feature type="region of interest" description="Disordered" evidence="1">
    <location>
        <begin position="176"/>
        <end position="195"/>
    </location>
</feature>
<feature type="compositionally biased region" description="Acidic residues" evidence="1">
    <location>
        <begin position="113"/>
        <end position="133"/>
    </location>
</feature>
<proteinExistence type="predicted"/>
<evidence type="ECO:0000313" key="2">
    <source>
        <dbReference type="EMBL" id="KAJ2894641.1"/>
    </source>
</evidence>
<comment type="caution">
    <text evidence="2">The sequence shown here is derived from an EMBL/GenBank/DDBJ whole genome shotgun (WGS) entry which is preliminary data.</text>
</comment>
<feature type="region of interest" description="Disordered" evidence="1">
    <location>
        <begin position="1"/>
        <end position="31"/>
    </location>
</feature>
<protein>
    <submittedName>
        <fullName evidence="2">Uncharacterized protein</fullName>
    </submittedName>
</protein>
<feature type="compositionally biased region" description="Basic and acidic residues" evidence="1">
    <location>
        <begin position="76"/>
        <end position="93"/>
    </location>
</feature>
<dbReference type="EMBL" id="JAKWBI020000470">
    <property type="protein sequence ID" value="KAJ2894641.1"/>
    <property type="molecule type" value="Genomic_DNA"/>
</dbReference>
<reference evidence="2" key="1">
    <citation type="submission" date="2022-07" db="EMBL/GenBank/DDBJ databases">
        <title>Draft genome sequence of Zalerion maritima ATCC 34329, a (micro)plastics degrading marine fungus.</title>
        <authorList>
            <person name="Paco A."/>
            <person name="Goncalves M.F.M."/>
            <person name="Rocha-Santos T.A.P."/>
            <person name="Alves A."/>
        </authorList>
    </citation>
    <scope>NUCLEOTIDE SEQUENCE</scope>
    <source>
        <strain evidence="2">ATCC 34329</strain>
    </source>
</reference>
<evidence type="ECO:0000313" key="3">
    <source>
        <dbReference type="Proteomes" id="UP001201980"/>
    </source>
</evidence>
<evidence type="ECO:0000256" key="1">
    <source>
        <dbReference type="SAM" id="MobiDB-lite"/>
    </source>
</evidence>
<accession>A0AAD5RHW1</accession>
<sequence>MAPSSGTASGSSITATYEEKESQDGPGLGPAIQYQNQSCSYHKYIPIGIGRKAPLATSSVHQYRKAKCVDQNPTNTHKDNQHPDPNHSLRESDQDQNQDTDVDINPHLTSNPDPEDSDSDPSFDPEQEQEQESDCSSSPASSDGEDEAPPSHVASRYPQRLRSKTIGAGTRFQLPSQRNLQEKGQKGHAISPFGMIIPSSNNMETYWQDMTSKGVQVLPDPGVIARSESRMRRERYESE</sequence>
<keyword evidence="3" id="KW-1185">Reference proteome</keyword>
<organism evidence="2 3">
    <name type="scientific">Zalerion maritima</name>
    <dbReference type="NCBI Taxonomy" id="339359"/>
    <lineage>
        <taxon>Eukaryota</taxon>
        <taxon>Fungi</taxon>
        <taxon>Dikarya</taxon>
        <taxon>Ascomycota</taxon>
        <taxon>Pezizomycotina</taxon>
        <taxon>Sordariomycetes</taxon>
        <taxon>Lulworthiomycetidae</taxon>
        <taxon>Lulworthiales</taxon>
        <taxon>Lulworthiaceae</taxon>
        <taxon>Zalerion</taxon>
    </lineage>
</organism>
<dbReference type="Proteomes" id="UP001201980">
    <property type="component" value="Unassembled WGS sequence"/>
</dbReference>
<name>A0AAD5RHW1_9PEZI</name>